<evidence type="ECO:0000313" key="1">
    <source>
        <dbReference type="EMBL" id="RPB07495.1"/>
    </source>
</evidence>
<name>A0A3N4KNZ8_9PEZI</name>
<sequence>MGHTVTPPPAPNFYVPPEFLKNLVKDTLQIHIREQTALLSVQALYLRGISAGPGAYKGRKVCFPYQVDQPCGVRYGRNVLGGSPRVPDSLRYLTPTLPSAPLPHPASNPSVRRPFSKTPLALWLWDWAHHTPLIDTASVPPRNPAYKASTAVAHLLDCGLTPYTLPETTRTWTLYKWCASIPSWVIEQAEDEERWWDVQRWRMYARPGEDQYALSVAWPCLDPGANPPMTMWFWENAVSPPGGGVMTFLAYGYRMHPSFMRPSYS</sequence>
<proteinExistence type="predicted"/>
<evidence type="ECO:0000313" key="2">
    <source>
        <dbReference type="Proteomes" id="UP000277580"/>
    </source>
</evidence>
<dbReference type="AlphaFoldDB" id="A0A3N4KNZ8"/>
<accession>A0A3N4KNZ8</accession>
<gene>
    <name evidence="1" type="ORF">P167DRAFT_549698</name>
</gene>
<dbReference type="EMBL" id="ML119181">
    <property type="protein sequence ID" value="RPB07495.1"/>
    <property type="molecule type" value="Genomic_DNA"/>
</dbReference>
<keyword evidence="2" id="KW-1185">Reference proteome</keyword>
<dbReference type="Proteomes" id="UP000277580">
    <property type="component" value="Unassembled WGS sequence"/>
</dbReference>
<dbReference type="InParanoid" id="A0A3N4KNZ8"/>
<dbReference type="OrthoDB" id="10475407at2759"/>
<reference evidence="1 2" key="1">
    <citation type="journal article" date="2018" name="Nat. Ecol. Evol.">
        <title>Pezizomycetes genomes reveal the molecular basis of ectomycorrhizal truffle lifestyle.</title>
        <authorList>
            <person name="Murat C."/>
            <person name="Payen T."/>
            <person name="Noel B."/>
            <person name="Kuo A."/>
            <person name="Morin E."/>
            <person name="Chen J."/>
            <person name="Kohler A."/>
            <person name="Krizsan K."/>
            <person name="Balestrini R."/>
            <person name="Da Silva C."/>
            <person name="Montanini B."/>
            <person name="Hainaut M."/>
            <person name="Levati E."/>
            <person name="Barry K.W."/>
            <person name="Belfiori B."/>
            <person name="Cichocki N."/>
            <person name="Clum A."/>
            <person name="Dockter R.B."/>
            <person name="Fauchery L."/>
            <person name="Guy J."/>
            <person name="Iotti M."/>
            <person name="Le Tacon F."/>
            <person name="Lindquist E.A."/>
            <person name="Lipzen A."/>
            <person name="Malagnac F."/>
            <person name="Mello A."/>
            <person name="Molinier V."/>
            <person name="Miyauchi S."/>
            <person name="Poulain J."/>
            <person name="Riccioni C."/>
            <person name="Rubini A."/>
            <person name="Sitrit Y."/>
            <person name="Splivallo R."/>
            <person name="Traeger S."/>
            <person name="Wang M."/>
            <person name="Zifcakova L."/>
            <person name="Wipf D."/>
            <person name="Zambonelli A."/>
            <person name="Paolocci F."/>
            <person name="Nowrousian M."/>
            <person name="Ottonello S."/>
            <person name="Baldrian P."/>
            <person name="Spatafora J.W."/>
            <person name="Henrissat B."/>
            <person name="Nagy L.G."/>
            <person name="Aury J.M."/>
            <person name="Wincker P."/>
            <person name="Grigoriev I.V."/>
            <person name="Bonfante P."/>
            <person name="Martin F.M."/>
        </authorList>
    </citation>
    <scope>NUCLEOTIDE SEQUENCE [LARGE SCALE GENOMIC DNA]</scope>
    <source>
        <strain evidence="1 2">CCBAS932</strain>
    </source>
</reference>
<organism evidence="1 2">
    <name type="scientific">Morchella conica CCBAS932</name>
    <dbReference type="NCBI Taxonomy" id="1392247"/>
    <lineage>
        <taxon>Eukaryota</taxon>
        <taxon>Fungi</taxon>
        <taxon>Dikarya</taxon>
        <taxon>Ascomycota</taxon>
        <taxon>Pezizomycotina</taxon>
        <taxon>Pezizomycetes</taxon>
        <taxon>Pezizales</taxon>
        <taxon>Morchellaceae</taxon>
        <taxon>Morchella</taxon>
    </lineage>
</organism>
<protein>
    <submittedName>
        <fullName evidence="1">Uncharacterized protein</fullName>
    </submittedName>
</protein>